<protein>
    <recommendedName>
        <fullName evidence="3">RNA-binding protein Hfq</fullName>
    </recommendedName>
</protein>
<sequence>MKKKDDTFETSQDHRLNNFRKNRTECTIITTNGVPLKGTIEAFDKYAVLLRTPSGRQSMVYKHAISTVVSQEQKKRT</sequence>
<accession>A0ABU7VPE4</accession>
<evidence type="ECO:0000259" key="4">
    <source>
        <dbReference type="PROSITE" id="PS52002"/>
    </source>
</evidence>
<keyword evidence="2 3" id="KW-0346">Stress response</keyword>
<comment type="function">
    <text evidence="3">RNA chaperone that binds small regulatory RNA (sRNAs) and mRNAs to facilitate mRNA translational regulation in response to envelope stress, environmental stress and changes in metabolite concentrations. Also binds with high specificity to tRNAs.</text>
</comment>
<dbReference type="Pfam" id="PF17209">
    <property type="entry name" value="Hfq"/>
    <property type="match status" value="1"/>
</dbReference>
<gene>
    <name evidence="3 5" type="primary">hfq</name>
    <name evidence="5" type="ORF">V3851_07230</name>
</gene>
<keyword evidence="6" id="KW-1185">Reference proteome</keyword>
<dbReference type="HAMAP" id="MF_00436">
    <property type="entry name" value="Hfq"/>
    <property type="match status" value="1"/>
</dbReference>
<dbReference type="NCBIfam" id="TIGR02383">
    <property type="entry name" value="Hfq"/>
    <property type="match status" value="1"/>
</dbReference>
<dbReference type="InterPro" id="IPR010920">
    <property type="entry name" value="LSM_dom_sf"/>
</dbReference>
<dbReference type="Gene3D" id="2.30.30.100">
    <property type="match status" value="1"/>
</dbReference>
<evidence type="ECO:0000256" key="1">
    <source>
        <dbReference type="ARBA" id="ARBA00022884"/>
    </source>
</evidence>
<comment type="subunit">
    <text evidence="3">Homohexamer.</text>
</comment>
<dbReference type="PROSITE" id="PS52002">
    <property type="entry name" value="SM"/>
    <property type="match status" value="1"/>
</dbReference>
<feature type="domain" description="Sm" evidence="4">
    <location>
        <begin position="13"/>
        <end position="74"/>
    </location>
</feature>
<name>A0ABU7VPE4_9BACL</name>
<dbReference type="InterPro" id="IPR005001">
    <property type="entry name" value="Hfq"/>
</dbReference>
<dbReference type="PANTHER" id="PTHR34772">
    <property type="entry name" value="RNA-BINDING PROTEIN HFQ"/>
    <property type="match status" value="1"/>
</dbReference>
<dbReference type="CDD" id="cd01716">
    <property type="entry name" value="Hfq"/>
    <property type="match status" value="1"/>
</dbReference>
<dbReference type="Proteomes" id="UP001306950">
    <property type="component" value="Unassembled WGS sequence"/>
</dbReference>
<reference evidence="5 6" key="1">
    <citation type="submission" date="2024-02" db="EMBL/GenBank/DDBJ databases">
        <title>A nitrogen-fixing paenibacillus bacterium.</title>
        <authorList>
            <person name="Zhang W.L."/>
            <person name="Chen S.F."/>
        </authorList>
    </citation>
    <scope>NUCLEOTIDE SEQUENCE [LARGE SCALE GENOMIC DNA]</scope>
    <source>
        <strain evidence="5 6">M1</strain>
    </source>
</reference>
<evidence type="ECO:0000313" key="6">
    <source>
        <dbReference type="Proteomes" id="UP001306950"/>
    </source>
</evidence>
<dbReference type="EMBL" id="JAZHPZ010000003">
    <property type="protein sequence ID" value="MEF2965619.1"/>
    <property type="molecule type" value="Genomic_DNA"/>
</dbReference>
<comment type="caution">
    <text evidence="5">The sequence shown here is derived from an EMBL/GenBank/DDBJ whole genome shotgun (WGS) entry which is preliminary data.</text>
</comment>
<organism evidence="5 6">
    <name type="scientific">Paenibacillus haidiansis</name>
    <dbReference type="NCBI Taxonomy" id="1574488"/>
    <lineage>
        <taxon>Bacteria</taxon>
        <taxon>Bacillati</taxon>
        <taxon>Bacillota</taxon>
        <taxon>Bacilli</taxon>
        <taxon>Bacillales</taxon>
        <taxon>Paenibacillaceae</taxon>
        <taxon>Paenibacillus</taxon>
    </lineage>
</organism>
<dbReference type="PANTHER" id="PTHR34772:SF1">
    <property type="entry name" value="RNA-BINDING PROTEIN HFQ"/>
    <property type="match status" value="1"/>
</dbReference>
<evidence type="ECO:0000256" key="3">
    <source>
        <dbReference type="HAMAP-Rule" id="MF_00436"/>
    </source>
</evidence>
<keyword evidence="1 3" id="KW-0694">RNA-binding</keyword>
<proteinExistence type="inferred from homology"/>
<dbReference type="InterPro" id="IPR047575">
    <property type="entry name" value="Sm"/>
</dbReference>
<evidence type="ECO:0000256" key="2">
    <source>
        <dbReference type="ARBA" id="ARBA00023016"/>
    </source>
</evidence>
<dbReference type="SUPFAM" id="SSF50182">
    <property type="entry name" value="Sm-like ribonucleoproteins"/>
    <property type="match status" value="1"/>
</dbReference>
<evidence type="ECO:0000313" key="5">
    <source>
        <dbReference type="EMBL" id="MEF2965619.1"/>
    </source>
</evidence>
<comment type="similarity">
    <text evidence="3">Belongs to the Hfq family.</text>
</comment>